<dbReference type="Gene3D" id="3.30.70.330">
    <property type="match status" value="1"/>
</dbReference>
<dbReference type="AlphaFoldDB" id="A0A0D9V8A0"/>
<dbReference type="HOGENOM" id="CLU_076467_0_0_1"/>
<dbReference type="InterPro" id="IPR000504">
    <property type="entry name" value="RRM_dom"/>
</dbReference>
<proteinExistence type="predicted"/>
<evidence type="ECO:0000313" key="3">
    <source>
        <dbReference type="EnsemblPlants" id="LPERR01G33160.1"/>
    </source>
</evidence>
<dbReference type="Proteomes" id="UP000032180">
    <property type="component" value="Chromosome 1"/>
</dbReference>
<dbReference type="SMART" id="SM00360">
    <property type="entry name" value="RRM"/>
    <property type="match status" value="1"/>
</dbReference>
<dbReference type="Gramene" id="LPERR01G33160.1">
    <property type="protein sequence ID" value="LPERR01G33160.1"/>
    <property type="gene ID" value="LPERR01G33160"/>
</dbReference>
<reference evidence="4" key="2">
    <citation type="submission" date="2013-12" db="EMBL/GenBank/DDBJ databases">
        <authorList>
            <person name="Yu Y."/>
            <person name="Lee S."/>
            <person name="de Baynast K."/>
            <person name="Wissotski M."/>
            <person name="Liu L."/>
            <person name="Talag J."/>
            <person name="Goicoechea J."/>
            <person name="Angelova A."/>
            <person name="Jetty R."/>
            <person name="Kudrna D."/>
            <person name="Golser W."/>
            <person name="Rivera L."/>
            <person name="Zhang J."/>
            <person name="Wing R."/>
        </authorList>
    </citation>
    <scope>NUCLEOTIDE SEQUENCE</scope>
</reference>
<dbReference type="eggNOG" id="KOG4205">
    <property type="taxonomic scope" value="Eukaryota"/>
</dbReference>
<dbReference type="GO" id="GO:0003723">
    <property type="term" value="F:RNA binding"/>
    <property type="evidence" value="ECO:0007669"/>
    <property type="project" value="UniProtKB-UniRule"/>
</dbReference>
<accession>A0A0D9V8A0</accession>
<organism evidence="3 4">
    <name type="scientific">Leersia perrieri</name>
    <dbReference type="NCBI Taxonomy" id="77586"/>
    <lineage>
        <taxon>Eukaryota</taxon>
        <taxon>Viridiplantae</taxon>
        <taxon>Streptophyta</taxon>
        <taxon>Embryophyta</taxon>
        <taxon>Tracheophyta</taxon>
        <taxon>Spermatophyta</taxon>
        <taxon>Magnoliopsida</taxon>
        <taxon>Liliopsida</taxon>
        <taxon>Poales</taxon>
        <taxon>Poaceae</taxon>
        <taxon>BOP clade</taxon>
        <taxon>Oryzoideae</taxon>
        <taxon>Oryzeae</taxon>
        <taxon>Oryzinae</taxon>
        <taxon>Leersia</taxon>
    </lineage>
</organism>
<protein>
    <recommendedName>
        <fullName evidence="2">RRM domain-containing protein</fullName>
    </recommendedName>
</protein>
<reference evidence="3" key="3">
    <citation type="submission" date="2015-04" db="UniProtKB">
        <authorList>
            <consortium name="EnsemblPlants"/>
        </authorList>
    </citation>
    <scope>IDENTIFICATION</scope>
</reference>
<evidence type="ECO:0000259" key="2">
    <source>
        <dbReference type="PROSITE" id="PS50102"/>
    </source>
</evidence>
<reference evidence="3 4" key="1">
    <citation type="submission" date="2012-08" db="EMBL/GenBank/DDBJ databases">
        <title>Oryza genome evolution.</title>
        <authorList>
            <person name="Wing R.A."/>
        </authorList>
    </citation>
    <scope>NUCLEOTIDE SEQUENCE</scope>
</reference>
<dbReference type="InterPro" id="IPR053260">
    <property type="entry name" value="hnRNP"/>
</dbReference>
<evidence type="ECO:0000256" key="1">
    <source>
        <dbReference type="PROSITE-ProRule" id="PRU00176"/>
    </source>
</evidence>
<keyword evidence="4" id="KW-1185">Reference proteome</keyword>
<dbReference type="PANTHER" id="PTHR48035:SF2">
    <property type="entry name" value="RNA-BINDING REGION RNP-1 DOMAIN-CONTAINING PROTEIN"/>
    <property type="match status" value="1"/>
</dbReference>
<dbReference type="PROSITE" id="PS50102">
    <property type="entry name" value="RRM"/>
    <property type="match status" value="1"/>
</dbReference>
<dbReference type="InterPro" id="IPR012677">
    <property type="entry name" value="Nucleotide-bd_a/b_plait_sf"/>
</dbReference>
<feature type="domain" description="RRM" evidence="2">
    <location>
        <begin position="7"/>
        <end position="84"/>
    </location>
</feature>
<keyword evidence="1" id="KW-0694">RNA-binding</keyword>
<evidence type="ECO:0000313" key="4">
    <source>
        <dbReference type="Proteomes" id="UP000032180"/>
    </source>
</evidence>
<dbReference type="STRING" id="77586.A0A0D9V8A0"/>
<dbReference type="SUPFAM" id="SSF54928">
    <property type="entry name" value="RNA-binding domain, RBD"/>
    <property type="match status" value="1"/>
</dbReference>
<name>A0A0D9V8A0_9ORYZ</name>
<dbReference type="PANTHER" id="PTHR48035">
    <property type="entry name" value="HETEROGENEOUS NUCLEAR RIBONUCLEOPROTEIN 1"/>
    <property type="match status" value="1"/>
</dbReference>
<sequence length="252" mass="28552">MRIPESARLFVGGVSPDTVDVELHYYFSRYGYVADIWLRRDAVTGLPRRYAFVQFMLPADAARALADKNHIINGQKVYVGIAEPTKSSTRLINQMSKFLCQRIYRIDNSNFRIGDRIICTLGPLYGKYEESDYINNLRRFGVMKGNVLTFDCVIDYISQDGQYAYISIVLNRSDAKPIHGNISSTRFVGRTSAKFCRYCQQAVTPGGTNSNYDGMVHTDACLIYQESFVPHYPYGVIIANSWVPIGSFIIDV</sequence>
<dbReference type="EnsemblPlants" id="LPERR01G33160.1">
    <property type="protein sequence ID" value="LPERR01G33160.1"/>
    <property type="gene ID" value="LPERR01G33160"/>
</dbReference>
<dbReference type="Pfam" id="PF00076">
    <property type="entry name" value="RRM_1"/>
    <property type="match status" value="1"/>
</dbReference>
<dbReference type="InterPro" id="IPR035979">
    <property type="entry name" value="RBD_domain_sf"/>
</dbReference>